<gene>
    <name evidence="1" type="ORF">MNBD_PLANCTO03-1088</name>
</gene>
<sequence>MSPSVLSAAKIMVCSGIFAGAGSMANAQFSRPDDGEPIIVGEQEGWNPFKLHSFEAAINAQARWRSFRRSTPGQPDQTSTEQYLLGRFDLFGEAFIGHENLLDINGHIGFGLEERDLDSDIIGASRNDTDLLLLYDVSALILSEGPAPLTLYSRRNQLRLEREFSGTIDSLNTEHGAMVRIKSTTLPTYIHLFRREIDQSDQIGVTDYRITQDSLSVRTTPVLGDDQELSIEYTLDLVDERQSRFYENSYTRHDAQVIHAINFGGEKEHNLRSIARFYDESGASALRRYRLDETLRLEHTKRFDTRYDFAFEDAVRGDQWQRYLRGAGQARYKLFDSLIAIGRLGADRLDISGDFSSRQYSADIDLQYTKRVPLGRFDATLGGGLNRQENSEQGQPIRFNDQRIILNDPTPTIINRRNVVAGSIVVTDVVGMRVYLEGIDYTIVVFPSHIEVRRIVGGAITEGESLLVDYTVGPEPASTIDSVNARFSIRYTIEEGPLNGLSAYLNYIRIDQSVETVDPTRFILEDVKDLRYGLDYRIGQVTLQAERRNHDSTIFPYDTTRLEGRYDIRLGPRGSLSASVSHEISDYPANNDQRTLSRATIRARGRLGNDFDLGLRLLYRDESSRLANDLTGFEQSLEVTWRRGRTVLSASVYNSILDGQSSESQSQTLTLGIRRTF</sequence>
<accession>A0A3B1E8K8</accession>
<evidence type="ECO:0000313" key="1">
    <source>
        <dbReference type="EMBL" id="VAX41587.1"/>
    </source>
</evidence>
<reference evidence="1" key="1">
    <citation type="submission" date="2018-06" db="EMBL/GenBank/DDBJ databases">
        <authorList>
            <person name="Zhirakovskaya E."/>
        </authorList>
    </citation>
    <scope>NUCLEOTIDE SEQUENCE</scope>
</reference>
<protein>
    <submittedName>
        <fullName evidence="1">Uncharacterized protein</fullName>
    </submittedName>
</protein>
<name>A0A3B1E8K8_9ZZZZ</name>
<proteinExistence type="predicted"/>
<dbReference type="EMBL" id="UOGK01000565">
    <property type="protein sequence ID" value="VAX41587.1"/>
    <property type="molecule type" value="Genomic_DNA"/>
</dbReference>
<dbReference type="AlphaFoldDB" id="A0A3B1E8K8"/>
<dbReference type="SUPFAM" id="SSF56935">
    <property type="entry name" value="Porins"/>
    <property type="match status" value="1"/>
</dbReference>
<organism evidence="1">
    <name type="scientific">hydrothermal vent metagenome</name>
    <dbReference type="NCBI Taxonomy" id="652676"/>
    <lineage>
        <taxon>unclassified sequences</taxon>
        <taxon>metagenomes</taxon>
        <taxon>ecological metagenomes</taxon>
    </lineage>
</organism>